<dbReference type="Gene3D" id="2.30.29.30">
    <property type="entry name" value="Pleckstrin-homology domain (PH domain)/Phosphotyrosine-binding domain (PTB)"/>
    <property type="match status" value="1"/>
</dbReference>
<evidence type="ECO:0000256" key="6">
    <source>
        <dbReference type="SAM" id="Phobius"/>
    </source>
</evidence>
<evidence type="ECO:0000256" key="3">
    <source>
        <dbReference type="ARBA" id="ARBA00022475"/>
    </source>
</evidence>
<dbReference type="GO" id="GO:0010314">
    <property type="term" value="F:phosphatidylinositol-5-phosphate binding"/>
    <property type="evidence" value="ECO:0007669"/>
    <property type="project" value="TreeGrafter"/>
</dbReference>
<accession>A0A182XYV6</accession>
<evidence type="ECO:0000313" key="7">
    <source>
        <dbReference type="EnsemblMetazoa" id="ASTEI01392-PA"/>
    </source>
</evidence>
<keyword evidence="8" id="KW-1185">Reference proteome</keyword>
<evidence type="ECO:0000313" key="8">
    <source>
        <dbReference type="Proteomes" id="UP000076408"/>
    </source>
</evidence>
<comment type="similarity">
    <text evidence="2">Belongs to the MELT/VEPH family.</text>
</comment>
<dbReference type="SUPFAM" id="SSF50729">
    <property type="entry name" value="PH domain-like"/>
    <property type="match status" value="1"/>
</dbReference>
<feature type="region of interest" description="Disordered" evidence="5">
    <location>
        <begin position="591"/>
        <end position="613"/>
    </location>
</feature>
<feature type="region of interest" description="Disordered" evidence="5">
    <location>
        <begin position="753"/>
        <end position="782"/>
    </location>
</feature>
<feature type="compositionally biased region" description="Low complexity" evidence="5">
    <location>
        <begin position="509"/>
        <end position="519"/>
    </location>
</feature>
<dbReference type="CDD" id="cd01264">
    <property type="entry name" value="PH_MELT_VEPH1"/>
    <property type="match status" value="1"/>
</dbReference>
<feature type="compositionally biased region" description="Low complexity" evidence="5">
    <location>
        <begin position="956"/>
        <end position="967"/>
    </location>
</feature>
<dbReference type="InterPro" id="IPR016024">
    <property type="entry name" value="ARM-type_fold"/>
</dbReference>
<dbReference type="PANTHER" id="PTHR21630">
    <property type="entry name" value="VEPH-A/MELTED"/>
    <property type="match status" value="1"/>
</dbReference>
<comment type="subcellular location">
    <subcellularLocation>
        <location evidence="1">Cell membrane</location>
        <topology evidence="1">Peripheral membrane protein</topology>
        <orientation evidence="1">Cytoplasmic side</orientation>
    </subcellularLocation>
</comment>
<reference evidence="7" key="2">
    <citation type="submission" date="2020-05" db="UniProtKB">
        <authorList>
            <consortium name="EnsemblMetazoa"/>
        </authorList>
    </citation>
    <scope>IDENTIFICATION</scope>
    <source>
        <strain evidence="7">Indian</strain>
    </source>
</reference>
<dbReference type="VEuPathDB" id="VectorBase:ASTEI01392"/>
<dbReference type="EnsemblMetazoa" id="ASTEI01392-RA">
    <property type="protein sequence ID" value="ASTEI01392-PA"/>
    <property type="gene ID" value="ASTEI01392"/>
</dbReference>
<dbReference type="InterPro" id="IPR001849">
    <property type="entry name" value="PH_domain"/>
</dbReference>
<dbReference type="SUPFAM" id="SSF48371">
    <property type="entry name" value="ARM repeat"/>
    <property type="match status" value="1"/>
</dbReference>
<dbReference type="InterPro" id="IPR039888">
    <property type="entry name" value="Melted-like"/>
</dbReference>
<feature type="compositionally biased region" description="Low complexity" evidence="5">
    <location>
        <begin position="977"/>
        <end position="997"/>
    </location>
</feature>
<evidence type="ECO:0000256" key="5">
    <source>
        <dbReference type="SAM" id="MobiDB-lite"/>
    </source>
</evidence>
<dbReference type="InterPro" id="IPR011993">
    <property type="entry name" value="PH-like_dom_sf"/>
</dbReference>
<feature type="transmembrane region" description="Helical" evidence="6">
    <location>
        <begin position="1258"/>
        <end position="1280"/>
    </location>
</feature>
<sequence length="1348" mass="144011">MHDLFTTVLSKRDLSRAGELFSIADYEIVNDLTDVLEEISSIISHEDYLHNSNDQSVIEICINRVTSCIKKTHTIEKHCAGLVSLLETCLRYNLQPTGKDVDPPHAKISSDIISSIFLNYNKQVVMEVTLPVAVKFLNQGNLELSRNLASYLSSAAIEYSYLLSPHVHVILESLLGGNYGLCHVLSQIYEATPDPINDAGPKFVEIVPRCELQEQLVILQLLVTIAKLKPSCLTESIPCLLELATTRPPLSAAALLVLLKLAESKPIKLAEYTEAFKLIAHTVPQTVGFAAQILSAIGRCGKDRAQVALDFVLEHLPRADRPLQTILLNEATKLCTKYPVLFTDKVTSVVRQRQLSNNSQIKQTASGGVTIVNLNSSATLPTAAALGTTASPAYASSVHGNGGSANGPTAAGAATLGNSSVGYNQQHTLDHGRPIVSKTPNVAIISNGHTHAAGGTMMSTTVINTSNGTTLSSTIHPALLTNFMNAANGVPSSGGGTSAATSATTGTVVNGSSVVSPTPHHTGYTRNRPKLGDSRSTGRLHSGGGGGNKSTTRLNNAGGSMGGLHKSRLGSSQLINQFNGDIGAGVSIDPEKPAAVGGGGANGGPSTVDGGSTAHNINMHSNSHHSSGNVAIKGMMASSGSGGGLLGNSIPPPLSQHVTITGENKWGIPQTKITSCGVTVTTSPTRAPRPYSHGPSNTLMGSTGALGGKSSLGGLNQSTGSIGIQVHHASPASPTMFNNHSQQTSPQLTTTLSLHSSDDPSNQVIVSGPATVTTRPRNNDNRSVTILNASSTTTRMSVFEPYPMRDTIQHFCEKHLDKIKSYTEAVAHRIPPPAKCIIEERRAKKMAKLHFACQVRGPHCLYSRTMFTMRTRNPRTWIHLMFLDLQARAGKNALSSWDPSVSRLKHCWDTLKCENRTFITLVTSAFPNGKEQEALVNELRHAGFFDVFEMGPVTLGPGSSPAGTTTGESQPVGGTSGTTSGVGSTSGGDASAASNGGSSEDLEVFQWGCFLCHHPEKAIGFLHGNNQPVIEGQLKEKKGKWRLFRRWRTRYFTLSGAHLSCKGSVSEVRVPELVEAHENCTAGGESIDVNQIRSVKVSRGARNIPKAFEIFTGDQTLILKPKDGNKAEEWVQCLSIVLAHSQVGYDTNLDLKHERTAGRNDRRATLRTVGQLVWDDQPSLASHLHSGHSQIPALDYLATSEGKLQARALAGAVEHLVVRLQPAFVVHRNLFAWFGFRSVSDLQILHHQPILERANGTLFLLLLLSSGSRFLGGLLGVSILRRLGVVGQFGLLSFGLFVLFLFVILVAVFIIFILVVFVIIVVIVARDSPTTRTNSLPARSIGNSRTVF</sequence>
<name>A0A182XYV6_ANOST</name>
<keyword evidence="6" id="KW-1133">Transmembrane helix</keyword>
<dbReference type="GO" id="GO:0009966">
    <property type="term" value="P:regulation of signal transduction"/>
    <property type="evidence" value="ECO:0007669"/>
    <property type="project" value="TreeGrafter"/>
</dbReference>
<feature type="transmembrane region" description="Helical" evidence="6">
    <location>
        <begin position="1292"/>
        <end position="1325"/>
    </location>
</feature>
<feature type="compositionally biased region" description="Polar residues" evidence="5">
    <location>
        <begin position="762"/>
        <end position="782"/>
    </location>
</feature>
<keyword evidence="3" id="KW-1003">Cell membrane</keyword>
<reference evidence="8" key="1">
    <citation type="journal article" date="2014" name="Genome Biol.">
        <title>Genome analysis of a major urban malaria vector mosquito, Anopheles stephensi.</title>
        <authorList>
            <person name="Jiang X."/>
            <person name="Peery A."/>
            <person name="Hall A.B."/>
            <person name="Sharma A."/>
            <person name="Chen X.G."/>
            <person name="Waterhouse R.M."/>
            <person name="Komissarov A."/>
            <person name="Riehle M.M."/>
            <person name="Shouche Y."/>
            <person name="Sharakhova M.V."/>
            <person name="Lawson D."/>
            <person name="Pakpour N."/>
            <person name="Arensburger P."/>
            <person name="Davidson V.L."/>
            <person name="Eiglmeier K."/>
            <person name="Emrich S."/>
            <person name="George P."/>
            <person name="Kennedy R.C."/>
            <person name="Mane S.P."/>
            <person name="Maslen G."/>
            <person name="Oringanje C."/>
            <person name="Qi Y."/>
            <person name="Settlage R."/>
            <person name="Tojo M."/>
            <person name="Tubio J.M."/>
            <person name="Unger M.F."/>
            <person name="Wang B."/>
            <person name="Vernick K.D."/>
            <person name="Ribeiro J.M."/>
            <person name="James A.A."/>
            <person name="Michel K."/>
            <person name="Riehle M.A."/>
            <person name="Luckhart S."/>
            <person name="Sharakhov I.V."/>
            <person name="Tu Z."/>
        </authorList>
    </citation>
    <scope>NUCLEOTIDE SEQUENCE [LARGE SCALE GENOMIC DNA]</scope>
    <source>
        <strain evidence="8">Indian</strain>
    </source>
</reference>
<dbReference type="OMA" id="WIRIMLL"/>
<evidence type="ECO:0000256" key="2">
    <source>
        <dbReference type="ARBA" id="ARBA00010187"/>
    </source>
</evidence>
<organism evidence="7 8">
    <name type="scientific">Anopheles stephensi</name>
    <name type="common">Indo-Pakistan malaria mosquito</name>
    <dbReference type="NCBI Taxonomy" id="30069"/>
    <lineage>
        <taxon>Eukaryota</taxon>
        <taxon>Metazoa</taxon>
        <taxon>Ecdysozoa</taxon>
        <taxon>Arthropoda</taxon>
        <taxon>Hexapoda</taxon>
        <taxon>Insecta</taxon>
        <taxon>Pterygota</taxon>
        <taxon>Neoptera</taxon>
        <taxon>Endopterygota</taxon>
        <taxon>Diptera</taxon>
        <taxon>Nematocera</taxon>
        <taxon>Culicoidea</taxon>
        <taxon>Culicidae</taxon>
        <taxon>Anophelinae</taxon>
        <taxon>Anopheles</taxon>
    </lineage>
</organism>
<dbReference type="Proteomes" id="UP000076408">
    <property type="component" value="Unassembled WGS sequence"/>
</dbReference>
<dbReference type="GO" id="GO:0005886">
    <property type="term" value="C:plasma membrane"/>
    <property type="evidence" value="ECO:0007669"/>
    <property type="project" value="UniProtKB-SubCell"/>
</dbReference>
<protein>
    <submittedName>
        <fullName evidence="7">Uncharacterized protein</fullName>
    </submittedName>
</protein>
<dbReference type="VEuPathDB" id="VectorBase:ASTE005926"/>
<proteinExistence type="inferred from homology"/>
<keyword evidence="4 6" id="KW-0472">Membrane</keyword>
<dbReference type="SMART" id="SM00233">
    <property type="entry name" value="PH"/>
    <property type="match status" value="1"/>
</dbReference>
<keyword evidence="6" id="KW-0812">Transmembrane</keyword>
<dbReference type="PROSITE" id="PS50003">
    <property type="entry name" value="PH_DOMAIN"/>
    <property type="match status" value="1"/>
</dbReference>
<evidence type="ECO:0000256" key="4">
    <source>
        <dbReference type="ARBA" id="ARBA00023136"/>
    </source>
</evidence>
<feature type="region of interest" description="Disordered" evidence="5">
    <location>
        <begin position="509"/>
        <end position="563"/>
    </location>
</feature>
<dbReference type="PANTHER" id="PTHR21630:SF10">
    <property type="entry name" value="VENTRICULAR ZONE-EXPRESSED PH DOMAIN-CONTAINING PROTEIN HOMOLOG 1"/>
    <property type="match status" value="1"/>
</dbReference>
<evidence type="ECO:0000256" key="1">
    <source>
        <dbReference type="ARBA" id="ARBA00004413"/>
    </source>
</evidence>
<dbReference type="VEuPathDB" id="VectorBase:ASTEI20_038351"/>
<feature type="region of interest" description="Disordered" evidence="5">
    <location>
        <begin position="956"/>
        <end position="997"/>
    </location>
</feature>